<evidence type="ECO:0000313" key="3">
    <source>
        <dbReference type="EMBL" id="RVD89052.1"/>
    </source>
</evidence>
<dbReference type="VEuPathDB" id="FungiDB:DFL_000075"/>
<accession>A0A437ACW4</accession>
<dbReference type="EMBL" id="SAEB01000001">
    <property type="protein sequence ID" value="RVD89052.1"/>
    <property type="molecule type" value="Genomic_DNA"/>
</dbReference>
<dbReference type="Gene3D" id="1.20.1280.50">
    <property type="match status" value="1"/>
</dbReference>
<dbReference type="AlphaFoldDB" id="A0A437ACW4"/>
<gene>
    <name evidence="3" type="ORF">DFL_000075</name>
</gene>
<reference evidence="3 4" key="1">
    <citation type="submission" date="2019-01" db="EMBL/GenBank/DDBJ databases">
        <title>Intercellular communication is required for trap formation in the nematode-trapping fungus Duddingtonia flagrans.</title>
        <authorList>
            <person name="Youssar L."/>
            <person name="Wernet V."/>
            <person name="Hensel N."/>
            <person name="Hildebrandt H.-G."/>
            <person name="Fischer R."/>
        </authorList>
    </citation>
    <scope>NUCLEOTIDE SEQUENCE [LARGE SCALE GENOMIC DNA]</scope>
    <source>
        <strain evidence="3 4">CBS H-5679</strain>
    </source>
</reference>
<protein>
    <recommendedName>
        <fullName evidence="2">F-box domain-containing protein</fullName>
    </recommendedName>
</protein>
<evidence type="ECO:0000313" key="4">
    <source>
        <dbReference type="Proteomes" id="UP000283090"/>
    </source>
</evidence>
<evidence type="ECO:0000259" key="2">
    <source>
        <dbReference type="Pfam" id="PF00646"/>
    </source>
</evidence>
<feature type="region of interest" description="Disordered" evidence="1">
    <location>
        <begin position="135"/>
        <end position="155"/>
    </location>
</feature>
<name>A0A437ACW4_ARTFL</name>
<dbReference type="SUPFAM" id="SSF81383">
    <property type="entry name" value="F-box domain"/>
    <property type="match status" value="1"/>
</dbReference>
<comment type="caution">
    <text evidence="3">The sequence shown here is derived from an EMBL/GenBank/DDBJ whole genome shotgun (WGS) entry which is preliminary data.</text>
</comment>
<dbReference type="OrthoDB" id="5364914at2759"/>
<dbReference type="RefSeq" id="XP_067494596.1">
    <property type="nucleotide sequence ID" value="XM_067637091.1"/>
</dbReference>
<feature type="compositionally biased region" description="Polar residues" evidence="1">
    <location>
        <begin position="20"/>
        <end position="38"/>
    </location>
</feature>
<dbReference type="InterPro" id="IPR036047">
    <property type="entry name" value="F-box-like_dom_sf"/>
</dbReference>
<dbReference type="GeneID" id="93582386"/>
<feature type="region of interest" description="Disordered" evidence="1">
    <location>
        <begin position="20"/>
        <end position="43"/>
    </location>
</feature>
<dbReference type="Proteomes" id="UP000283090">
    <property type="component" value="Unassembled WGS sequence"/>
</dbReference>
<evidence type="ECO:0000256" key="1">
    <source>
        <dbReference type="SAM" id="MobiDB-lite"/>
    </source>
</evidence>
<proteinExistence type="predicted"/>
<dbReference type="Pfam" id="PF00646">
    <property type="entry name" value="F-box"/>
    <property type="match status" value="1"/>
</dbReference>
<organism evidence="3 4">
    <name type="scientific">Arthrobotrys flagrans</name>
    <name type="common">Nematode-trapping fungus</name>
    <name type="synonym">Trichothecium flagrans</name>
    <dbReference type="NCBI Taxonomy" id="97331"/>
    <lineage>
        <taxon>Eukaryota</taxon>
        <taxon>Fungi</taxon>
        <taxon>Dikarya</taxon>
        <taxon>Ascomycota</taxon>
        <taxon>Pezizomycotina</taxon>
        <taxon>Orbiliomycetes</taxon>
        <taxon>Orbiliales</taxon>
        <taxon>Orbiliaceae</taxon>
        <taxon>Arthrobotrys</taxon>
    </lineage>
</organism>
<keyword evidence="4" id="KW-1185">Reference proteome</keyword>
<dbReference type="InterPro" id="IPR001810">
    <property type="entry name" value="F-box_dom"/>
</dbReference>
<sequence length="297" mass="33193">MLSQHSSPSDVVDDIPVTTPLLNTMSSSPALRSTPSTTTKKRNDISNPLLIPELLELVLIFLPPLEVLTSCRRVCGLWRELIDTSPIVEYSTWRAESIPGRNGGRITPRTYRRNPLVLEILSNFWVRLNNITSNPELPGEGSPTPKKKPKKPKTPPPIDIPTFLLPYHPICSALIFSNSPPIDITIRITLQKHTTKHIIARSYRSISTDIGTGWITDLAVLLNLMEEIIKLRNEGIYVEGKRNSLQAEMGCCVFLYADGEGEGGKRRECEVVEKVDFMCVEPWGVAILEGRVREVSS</sequence>
<feature type="domain" description="F-box" evidence="2">
    <location>
        <begin position="52"/>
        <end position="87"/>
    </location>
</feature>